<accession>A0ACC3SIA4</accession>
<proteinExistence type="predicted"/>
<reference evidence="1" key="1">
    <citation type="submission" date="2024-02" db="EMBL/GenBank/DDBJ databases">
        <title>Metagenome Assembled Genome of Zalaria obscura JY119.</title>
        <authorList>
            <person name="Vighnesh L."/>
            <person name="Jagadeeshwari U."/>
            <person name="Venkata Ramana C."/>
            <person name="Sasikala C."/>
        </authorList>
    </citation>
    <scope>NUCLEOTIDE SEQUENCE</scope>
    <source>
        <strain evidence="1">JY119</strain>
    </source>
</reference>
<keyword evidence="2" id="KW-1185">Reference proteome</keyword>
<dbReference type="EMBL" id="JAMKPW020000010">
    <property type="protein sequence ID" value="KAK8214724.1"/>
    <property type="molecule type" value="Genomic_DNA"/>
</dbReference>
<evidence type="ECO:0000313" key="1">
    <source>
        <dbReference type="EMBL" id="KAK8214724.1"/>
    </source>
</evidence>
<gene>
    <name evidence="1" type="ORF">M8818_002304</name>
</gene>
<evidence type="ECO:0000313" key="2">
    <source>
        <dbReference type="Proteomes" id="UP001320706"/>
    </source>
</evidence>
<organism evidence="1 2">
    <name type="scientific">Zalaria obscura</name>
    <dbReference type="NCBI Taxonomy" id="2024903"/>
    <lineage>
        <taxon>Eukaryota</taxon>
        <taxon>Fungi</taxon>
        <taxon>Dikarya</taxon>
        <taxon>Ascomycota</taxon>
        <taxon>Pezizomycotina</taxon>
        <taxon>Dothideomycetes</taxon>
        <taxon>Dothideomycetidae</taxon>
        <taxon>Dothideales</taxon>
        <taxon>Zalariaceae</taxon>
        <taxon>Zalaria</taxon>
    </lineage>
</organism>
<sequence length="1063" mass="115262">MAPSPEAVYFPALEKCLDGEHPLISWSDVYAAVTDSDNLERNASVEKFLRDDSVAAILNQPLTAFPAPSPKSKTEFETKTAPIHVQPSSTGRYDINQVKQDAQWLSKEAGVEELAALRIVILEWQQRAAAQLLSEWSEEEKLSLRDATISAGFGTTTSRDPSEIAGADLSEFNNDKQRHGRLLATLWLRTALGGTAREEQEQEPEAEDQELDFFVQCLKALEDRLGLLGDSSKWPASVAEDEELTPAFATALFTELAVIMRVAFVHVAASSGISDAASVKAWFGLMDQSYFLTELQVMLQGAGELFGVVQCLVSLISLSLLNVTRSIEYVAERYAQQGAVEYPQIAGKPYLEDDECVRLLTNTVLGAADRSTQLAAPALFSWGIIAQTIRDVAYATREAQLEDGSSDSESPARLKSSLRGSRNSMARPSRIQTLLELIMDVLPGDDPIAIMGTAAVNALQVFDVVSSVSDAFGSLFSAPVDLHITAYAKLALMSLLREGLPLVQYSPGIVQALLSVISYDSPSGTTAETLSAPEPALTMVSDEDIFTPRFIGLVHSRYPHELSPLLEFSTALNQSRRSSSDQGPDVANVLDSMVTFTYKLPVDFNDYELVREDEVSNCIQLTSDLPFFESRAISTTGRLRRPKALLASDSQVPSHSEGQLAIPAGTVGVVVSDTRPFVVCWQFEHSGLEYLGNLLATRCLNSTILDAASLQPLDRLTAAQIVQLITSLLHSAADKDDPAAAKFVLGRLSYGLQRNDDIIRVVSDMFEEELQALIGRPNLEGSLPLLVACVQLMRALLTTYPERVWSFLIRSSLISVDETSCGLASVVGATEVPSGRYDFLASCTDLFAGLVEDAISRAVSRNNSNSKAVARFEDQARSSGSTPDRMLGAVLLAFERVSVDVLQSLSGWKFDIPGQRLELNAKIIATLNSVLSYHYRVGGDSDGASAKPTTFLAKASEALLDTFLADGPQQVTLQSILNIFTTTVTDVGSTISSQSRKAILAQARAALTFCSTLLSVSLITGRNAARVTSQLFKAVPIITRIYSPHSFAPLDKTPMSRHPCLAT</sequence>
<dbReference type="Proteomes" id="UP001320706">
    <property type="component" value="Unassembled WGS sequence"/>
</dbReference>
<protein>
    <submittedName>
        <fullName evidence="1">Uncharacterized protein</fullName>
    </submittedName>
</protein>
<name>A0ACC3SIA4_9PEZI</name>
<comment type="caution">
    <text evidence="1">The sequence shown here is derived from an EMBL/GenBank/DDBJ whole genome shotgun (WGS) entry which is preliminary data.</text>
</comment>